<dbReference type="InterPro" id="IPR036457">
    <property type="entry name" value="PPM-type-like_dom_sf"/>
</dbReference>
<proteinExistence type="predicted"/>
<reference evidence="10" key="1">
    <citation type="journal article" date="2005" name="Science">
        <title>Life at depth: Photobacterium profundum genome sequence and expression analysis.</title>
        <authorList>
            <person name="Vezzi A."/>
            <person name="Campanaro S."/>
            <person name="D'Angelo M."/>
            <person name="Simonato F."/>
            <person name="Vitulo N."/>
            <person name="Lauro F.M."/>
            <person name="Cestaro A."/>
            <person name="Malacrida G."/>
            <person name="Simionati B."/>
            <person name="Cannata N."/>
            <person name="Romualdi C."/>
            <person name="Bartlett D.H."/>
            <person name="Valle G."/>
        </authorList>
    </citation>
    <scope>NUCLEOTIDE SEQUENCE [LARGE SCALE GENOMIC DNA]</scope>
    <source>
        <strain evidence="10">ATCC BAA-1253 / SS9</strain>
    </source>
</reference>
<dbReference type="CDD" id="cd14014">
    <property type="entry name" value="STKc_PknB_like"/>
    <property type="match status" value="1"/>
</dbReference>
<dbReference type="STRING" id="298386.PBPRA2520"/>
<keyword evidence="3" id="KW-0547">Nucleotide-binding</keyword>
<dbReference type="SMART" id="SM00332">
    <property type="entry name" value="PP2Cc"/>
    <property type="match status" value="1"/>
</dbReference>
<dbReference type="InterPro" id="IPR001932">
    <property type="entry name" value="PPM-type_phosphatase-like_dom"/>
</dbReference>
<dbReference type="AlphaFoldDB" id="Q6LP74"/>
<keyword evidence="10" id="KW-1185">Reference proteome</keyword>
<feature type="domain" description="Protein kinase" evidence="7">
    <location>
        <begin position="321"/>
        <end position="585"/>
    </location>
</feature>
<evidence type="ECO:0000256" key="5">
    <source>
        <dbReference type="ARBA" id="ARBA00022840"/>
    </source>
</evidence>
<dbReference type="PROSITE" id="PS51746">
    <property type="entry name" value="PPM_2"/>
    <property type="match status" value="1"/>
</dbReference>
<evidence type="ECO:0000256" key="1">
    <source>
        <dbReference type="ARBA" id="ARBA00022527"/>
    </source>
</evidence>
<dbReference type="GO" id="GO:0004674">
    <property type="term" value="F:protein serine/threonine kinase activity"/>
    <property type="evidence" value="ECO:0007669"/>
    <property type="project" value="UniProtKB-KW"/>
</dbReference>
<dbReference type="CDD" id="cd00143">
    <property type="entry name" value="PP2Cc"/>
    <property type="match status" value="1"/>
</dbReference>
<dbReference type="SMART" id="SM00220">
    <property type="entry name" value="S_TKc"/>
    <property type="match status" value="1"/>
</dbReference>
<evidence type="ECO:0000256" key="4">
    <source>
        <dbReference type="ARBA" id="ARBA00022777"/>
    </source>
</evidence>
<gene>
    <name evidence="9" type="primary">BLL2800</name>
    <name evidence="9" type="ordered locus">PBPRA2520</name>
</gene>
<feature type="transmembrane region" description="Helical" evidence="6">
    <location>
        <begin position="608"/>
        <end position="628"/>
    </location>
</feature>
<accession>Q6LP74</accession>
<dbReference type="PROSITE" id="PS50011">
    <property type="entry name" value="PROTEIN_KINASE_DOM"/>
    <property type="match status" value="1"/>
</dbReference>
<keyword evidence="6" id="KW-0472">Membrane</keyword>
<dbReference type="SUPFAM" id="SSF81606">
    <property type="entry name" value="PP2C-like"/>
    <property type="match status" value="1"/>
</dbReference>
<evidence type="ECO:0000259" key="7">
    <source>
        <dbReference type="PROSITE" id="PS50011"/>
    </source>
</evidence>
<keyword evidence="1" id="KW-0723">Serine/threonine-protein kinase</keyword>
<dbReference type="InterPro" id="IPR011009">
    <property type="entry name" value="Kinase-like_dom_sf"/>
</dbReference>
<dbReference type="InterPro" id="IPR008271">
    <property type="entry name" value="Ser/Thr_kinase_AS"/>
</dbReference>
<organism evidence="9 10">
    <name type="scientific">Photobacterium profundum (strain SS9)</name>
    <dbReference type="NCBI Taxonomy" id="298386"/>
    <lineage>
        <taxon>Bacteria</taxon>
        <taxon>Pseudomonadati</taxon>
        <taxon>Pseudomonadota</taxon>
        <taxon>Gammaproteobacteria</taxon>
        <taxon>Vibrionales</taxon>
        <taxon>Vibrionaceae</taxon>
        <taxon>Photobacterium</taxon>
    </lineage>
</organism>
<evidence type="ECO:0000313" key="9">
    <source>
        <dbReference type="EMBL" id="CAG20902.1"/>
    </source>
</evidence>
<dbReference type="HOGENOM" id="CLU_034273_0_0_6"/>
<dbReference type="Gene3D" id="1.10.510.10">
    <property type="entry name" value="Transferase(Phosphotransferase) domain 1"/>
    <property type="match status" value="1"/>
</dbReference>
<dbReference type="GO" id="GO:0005524">
    <property type="term" value="F:ATP binding"/>
    <property type="evidence" value="ECO:0007669"/>
    <property type="project" value="UniProtKB-KW"/>
</dbReference>
<dbReference type="PANTHER" id="PTHR24351">
    <property type="entry name" value="RIBOSOMAL PROTEIN S6 KINASE"/>
    <property type="match status" value="1"/>
</dbReference>
<sequence length="631" mass="71260">MGAYMTQTSSNTYSAKECVSSSDLNKIEVALNTPSKQQKSSLFSSNKKVENRLHVAMGGYSIAGVRPVNQDAFSVKLPSNNNVVKYKGIVACIADGVSCSENAQQASQTSVTQFIDEYYSTPDSWNVKKSASTVLTSLNQWLYQHGQYSDLRHNGLVTTFSGVVLKSNTAHLIHVGDSRIYRYRQGKLILLTRDHCRKQKGRNSFLTRALGMDSHLEVDYQQKSIEKGDIFFLSTDGVHEWLSNNEITALIYEGKKENRDREQQAKAIIAQAQANGSDDNLSCLLLEVLDVPSLNIEEAYNQLTEKVIPPILKVGNTIDNLKVVDVIHSGTRSHVYLVKKIEDNAEAAHYILKAPSPNFAEDLLYLEGFTREHWVGCQLNNASIMKIYDHNTSSPFLYHLCEYVEGQSLRQWMYDNPKPSFESVRIIAKGMIKAIRVFQRMEMVHRDLKPENIMLAKDGRIVIIDFGTVQVDGLDEIASPVSEDVPMGSVDYIAPEYLAGERAQHQSDIFSIGVILFEMLTGKLPYVTRPSRVVQSIPHQDWHYISACQYREDIPFWLDITLKKACQPSPKLRYQAMSELQQDFTSPNPQIVAEYDKSPLIKRYPISFWKVVSLVLLVIVLAEGYFLMTIS</sequence>
<dbReference type="Pfam" id="PF00069">
    <property type="entry name" value="Pkinase"/>
    <property type="match status" value="1"/>
</dbReference>
<dbReference type="Gene3D" id="3.60.40.10">
    <property type="entry name" value="PPM-type phosphatase domain"/>
    <property type="match status" value="1"/>
</dbReference>
<feature type="domain" description="PPM-type phosphatase" evidence="8">
    <location>
        <begin position="56"/>
        <end position="288"/>
    </location>
</feature>
<dbReference type="Pfam" id="PF13672">
    <property type="entry name" value="PP2C_2"/>
    <property type="match status" value="1"/>
</dbReference>
<dbReference type="eggNOG" id="COG0631">
    <property type="taxonomic scope" value="Bacteria"/>
</dbReference>
<keyword evidence="4" id="KW-0418">Kinase</keyword>
<evidence type="ECO:0000256" key="2">
    <source>
        <dbReference type="ARBA" id="ARBA00022679"/>
    </source>
</evidence>
<dbReference type="SUPFAM" id="SSF56112">
    <property type="entry name" value="Protein kinase-like (PK-like)"/>
    <property type="match status" value="1"/>
</dbReference>
<keyword evidence="6" id="KW-0812">Transmembrane</keyword>
<keyword evidence="2" id="KW-0808">Transferase</keyword>
<name>Q6LP74_PHOPR</name>
<dbReference type="eggNOG" id="COG0515">
    <property type="taxonomic scope" value="Bacteria"/>
</dbReference>
<dbReference type="InterPro" id="IPR000719">
    <property type="entry name" value="Prot_kinase_dom"/>
</dbReference>
<evidence type="ECO:0000313" key="10">
    <source>
        <dbReference type="Proteomes" id="UP000000593"/>
    </source>
</evidence>
<keyword evidence="5" id="KW-0067">ATP-binding</keyword>
<evidence type="ECO:0000256" key="3">
    <source>
        <dbReference type="ARBA" id="ARBA00022741"/>
    </source>
</evidence>
<dbReference type="EMBL" id="CR378671">
    <property type="protein sequence ID" value="CAG20902.1"/>
    <property type="molecule type" value="Genomic_DNA"/>
</dbReference>
<keyword evidence="6" id="KW-1133">Transmembrane helix</keyword>
<evidence type="ECO:0000259" key="8">
    <source>
        <dbReference type="PROSITE" id="PS51746"/>
    </source>
</evidence>
<dbReference type="PROSITE" id="PS00108">
    <property type="entry name" value="PROTEIN_KINASE_ST"/>
    <property type="match status" value="1"/>
</dbReference>
<protein>
    <submittedName>
        <fullName evidence="9">Uncharacterized protein</fullName>
    </submittedName>
</protein>
<dbReference type="KEGG" id="ppr:PBPRA2520"/>
<evidence type="ECO:0000256" key="6">
    <source>
        <dbReference type="SAM" id="Phobius"/>
    </source>
</evidence>
<dbReference type="Proteomes" id="UP000000593">
    <property type="component" value="Chromosome 1"/>
</dbReference>
<dbReference type="SMART" id="SM00331">
    <property type="entry name" value="PP2C_SIG"/>
    <property type="match status" value="1"/>
</dbReference>